<dbReference type="SUPFAM" id="SSF48726">
    <property type="entry name" value="Immunoglobulin"/>
    <property type="match status" value="3"/>
</dbReference>
<dbReference type="InterPro" id="IPR013783">
    <property type="entry name" value="Ig-like_fold"/>
</dbReference>
<dbReference type="InParanoid" id="A0A672G404"/>
<dbReference type="Pfam" id="PF13895">
    <property type="entry name" value="Ig_2"/>
    <property type="match status" value="1"/>
</dbReference>
<dbReference type="OMA" id="QYNCTAE"/>
<evidence type="ECO:0000313" key="3">
    <source>
        <dbReference type="Proteomes" id="UP000472267"/>
    </source>
</evidence>
<keyword evidence="3" id="KW-1185">Reference proteome</keyword>
<evidence type="ECO:0000259" key="1">
    <source>
        <dbReference type="PROSITE" id="PS50835"/>
    </source>
</evidence>
<dbReference type="PANTHER" id="PTHR46013">
    <property type="entry name" value="VASCULAR CELL ADHESION MOLECULE 1"/>
    <property type="match status" value="1"/>
</dbReference>
<feature type="domain" description="Ig-like" evidence="1">
    <location>
        <begin position="228"/>
        <end position="294"/>
    </location>
</feature>
<organism evidence="2 3">
    <name type="scientific">Salarias fasciatus</name>
    <name type="common">Jewelled blenny</name>
    <name type="synonym">Blennius fasciatus</name>
    <dbReference type="NCBI Taxonomy" id="181472"/>
    <lineage>
        <taxon>Eukaryota</taxon>
        <taxon>Metazoa</taxon>
        <taxon>Chordata</taxon>
        <taxon>Craniata</taxon>
        <taxon>Vertebrata</taxon>
        <taxon>Euteleostomi</taxon>
        <taxon>Actinopterygii</taxon>
        <taxon>Neopterygii</taxon>
        <taxon>Teleostei</taxon>
        <taxon>Neoteleostei</taxon>
        <taxon>Acanthomorphata</taxon>
        <taxon>Ovalentaria</taxon>
        <taxon>Blenniimorphae</taxon>
        <taxon>Blenniiformes</taxon>
        <taxon>Blennioidei</taxon>
        <taxon>Blenniidae</taxon>
        <taxon>Salariinae</taxon>
        <taxon>Salarias</taxon>
    </lineage>
</organism>
<reference evidence="2" key="3">
    <citation type="submission" date="2025-09" db="UniProtKB">
        <authorList>
            <consortium name="Ensembl"/>
        </authorList>
    </citation>
    <scope>IDENTIFICATION</scope>
</reference>
<dbReference type="SMART" id="SM00408">
    <property type="entry name" value="IGc2"/>
    <property type="match status" value="2"/>
</dbReference>
<dbReference type="PANTHER" id="PTHR46013:SF4">
    <property type="entry name" value="B-CELL RECEPTOR CD22-RELATED"/>
    <property type="match status" value="1"/>
</dbReference>
<dbReference type="PROSITE" id="PS50835">
    <property type="entry name" value="IG_LIKE"/>
    <property type="match status" value="3"/>
</dbReference>
<reference evidence="2" key="2">
    <citation type="submission" date="2025-08" db="UniProtKB">
        <authorList>
            <consortium name="Ensembl"/>
        </authorList>
    </citation>
    <scope>IDENTIFICATION</scope>
</reference>
<dbReference type="Ensembl" id="ENSSFAT00005012231.1">
    <property type="protein sequence ID" value="ENSSFAP00005011735.1"/>
    <property type="gene ID" value="ENSSFAG00005006539.1"/>
</dbReference>
<accession>A0A672G404</accession>
<proteinExistence type="predicted"/>
<dbReference type="Proteomes" id="UP000472267">
    <property type="component" value="Chromosome 6"/>
</dbReference>
<dbReference type="Pfam" id="PF13927">
    <property type="entry name" value="Ig_3"/>
    <property type="match status" value="1"/>
</dbReference>
<feature type="domain" description="Ig-like" evidence="1">
    <location>
        <begin position="8"/>
        <end position="105"/>
    </location>
</feature>
<protein>
    <recommendedName>
        <fullName evidence="1">Ig-like domain-containing protein</fullName>
    </recommendedName>
</protein>
<dbReference type="Pfam" id="PF07686">
    <property type="entry name" value="V-set"/>
    <property type="match status" value="1"/>
</dbReference>
<dbReference type="InterPro" id="IPR013106">
    <property type="entry name" value="Ig_V-set"/>
</dbReference>
<dbReference type="InterPro" id="IPR036179">
    <property type="entry name" value="Ig-like_dom_sf"/>
</dbReference>
<dbReference type="Gene3D" id="2.60.40.10">
    <property type="entry name" value="Immunoglobulins"/>
    <property type="match status" value="3"/>
</dbReference>
<reference evidence="2" key="1">
    <citation type="submission" date="2019-06" db="EMBL/GenBank/DDBJ databases">
        <authorList>
            <consortium name="Wellcome Sanger Institute Data Sharing"/>
        </authorList>
    </citation>
    <scope>NUCLEOTIDE SEQUENCE [LARGE SCALE GENOMIC DNA]</scope>
</reference>
<dbReference type="InterPro" id="IPR003599">
    <property type="entry name" value="Ig_sub"/>
</dbReference>
<dbReference type="InterPro" id="IPR003598">
    <property type="entry name" value="Ig_sub2"/>
</dbReference>
<evidence type="ECO:0000313" key="2">
    <source>
        <dbReference type="Ensembl" id="ENSSFAP00005011735.1"/>
    </source>
</evidence>
<feature type="domain" description="Ig-like" evidence="1">
    <location>
        <begin position="135"/>
        <end position="212"/>
    </location>
</feature>
<dbReference type="InterPro" id="IPR007110">
    <property type="entry name" value="Ig-like_dom"/>
</dbReference>
<dbReference type="AlphaFoldDB" id="A0A672G404"/>
<dbReference type="SMART" id="SM00409">
    <property type="entry name" value="IG"/>
    <property type="match status" value="3"/>
</dbReference>
<name>A0A672G404_SALFA</name>
<sequence length="303" mass="33794">HLYFLLTPLTAVLASQIKKHFCWGVTYTSTNICAVEGSTVDISCSYIYPPTYKVVRIIWTTKGHESQPLDLREDPQYSKRVRYHCSNNNCTLTIKHLSSSDSGQYFFRFITDKWNGRFTGQPGVTLTVTDVLNVPSVSVSPSGEIMENSSVTLTCSNDATQSRINTTWYKNKETVVGLGPQLVLQSIRSSDSGQYYCTSENEWGKRTSQLISIDTIDVSVSLHGAIVEGSSVTLTCSSDANPAASYTWYRNHHKLAHGPEGTYHFPSISWEDRGTYSCKSENKHGTMSLSRPVDVQCKDKLVD</sequence>